<dbReference type="OrthoDB" id="154709at2"/>
<gene>
    <name evidence="1" type="ORF">SAMN02746066_01176</name>
</gene>
<accession>A0A1M7GYB4</accession>
<organism evidence="1 2">
    <name type="scientific">Anaerosporobacter mobilis DSM 15930</name>
    <dbReference type="NCBI Taxonomy" id="1120996"/>
    <lineage>
        <taxon>Bacteria</taxon>
        <taxon>Bacillati</taxon>
        <taxon>Bacillota</taxon>
        <taxon>Clostridia</taxon>
        <taxon>Lachnospirales</taxon>
        <taxon>Lachnospiraceae</taxon>
        <taxon>Anaerosporobacter</taxon>
    </lineage>
</organism>
<sequence>MECYSVIEDIIPLLEFPDRFNEIEDYLTTNSNLPGPRGNLTLAFKFAESFEKKDISDELVNLLVDWVHISPEDAPTNNPREFLSFCGILCLGAYYCFAPENTQVLIMEQFKISMNDIRWRVKEGAAMGLQKIAERDFGPIKNYFSQLYGNSNFAEKRAFIATLAHPPILTNKEIAKFSLKISDDILKEILTVDKASRKSDEFKVLSKGLQYAISVFVADLPDKGFELLKKYAKIEDPEIKKIIKSNLGKARLAKKYVSEVEEVTALLS</sequence>
<dbReference type="RefSeq" id="WP_073284459.1">
    <property type="nucleotide sequence ID" value="NZ_FRCP01000007.1"/>
</dbReference>
<keyword evidence="2" id="KW-1185">Reference proteome</keyword>
<name>A0A1M7GYB4_9FIRM</name>
<evidence type="ECO:0000313" key="2">
    <source>
        <dbReference type="Proteomes" id="UP000184038"/>
    </source>
</evidence>
<dbReference type="AlphaFoldDB" id="A0A1M7GYB4"/>
<protein>
    <recommendedName>
        <fullName evidence="3">HEAT repeat-containing protein</fullName>
    </recommendedName>
</protein>
<dbReference type="Proteomes" id="UP000184038">
    <property type="component" value="Unassembled WGS sequence"/>
</dbReference>
<dbReference type="EMBL" id="FRCP01000007">
    <property type="protein sequence ID" value="SHM20917.1"/>
    <property type="molecule type" value="Genomic_DNA"/>
</dbReference>
<proteinExistence type="predicted"/>
<dbReference type="STRING" id="1120996.SAMN02746066_01176"/>
<evidence type="ECO:0000313" key="1">
    <source>
        <dbReference type="EMBL" id="SHM20917.1"/>
    </source>
</evidence>
<evidence type="ECO:0008006" key="3">
    <source>
        <dbReference type="Google" id="ProtNLM"/>
    </source>
</evidence>
<reference evidence="1 2" key="1">
    <citation type="submission" date="2016-11" db="EMBL/GenBank/DDBJ databases">
        <authorList>
            <person name="Jaros S."/>
            <person name="Januszkiewicz K."/>
            <person name="Wedrychowicz H."/>
        </authorList>
    </citation>
    <scope>NUCLEOTIDE SEQUENCE [LARGE SCALE GENOMIC DNA]</scope>
    <source>
        <strain evidence="1 2">DSM 15930</strain>
    </source>
</reference>